<feature type="non-terminal residue" evidence="1">
    <location>
        <position position="1"/>
    </location>
</feature>
<name>A0A0K2UJB8_LEPSM</name>
<reference evidence="1" key="1">
    <citation type="submission" date="2014-05" db="EMBL/GenBank/DDBJ databases">
        <authorList>
            <person name="Chronopoulou M."/>
        </authorList>
    </citation>
    <scope>NUCLEOTIDE SEQUENCE</scope>
    <source>
        <tissue evidence="1">Whole organism</tissue>
    </source>
</reference>
<evidence type="ECO:0000313" key="1">
    <source>
        <dbReference type="EMBL" id="CDW38364.1"/>
    </source>
</evidence>
<accession>A0A0K2UJB8</accession>
<organism evidence="1">
    <name type="scientific">Lepeophtheirus salmonis</name>
    <name type="common">Salmon louse</name>
    <name type="synonym">Caligus salmonis</name>
    <dbReference type="NCBI Taxonomy" id="72036"/>
    <lineage>
        <taxon>Eukaryota</taxon>
        <taxon>Metazoa</taxon>
        <taxon>Ecdysozoa</taxon>
        <taxon>Arthropoda</taxon>
        <taxon>Crustacea</taxon>
        <taxon>Multicrustacea</taxon>
        <taxon>Hexanauplia</taxon>
        <taxon>Copepoda</taxon>
        <taxon>Siphonostomatoida</taxon>
        <taxon>Caligidae</taxon>
        <taxon>Lepeophtheirus</taxon>
    </lineage>
</organism>
<dbReference type="AlphaFoldDB" id="A0A0K2UJB8"/>
<protein>
    <submittedName>
        <fullName evidence="1">Uncharacterized protein</fullName>
    </submittedName>
</protein>
<sequence>IIPKFYANISLQVIHYKISNFCNCSIKHWLKLWRAQFAPTLYLSKFEY</sequence>
<proteinExistence type="predicted"/>
<dbReference type="EMBL" id="HACA01021003">
    <property type="protein sequence ID" value="CDW38364.1"/>
    <property type="molecule type" value="Transcribed_RNA"/>
</dbReference>